<feature type="signal peptide" evidence="13">
    <location>
        <begin position="1"/>
        <end position="25"/>
    </location>
</feature>
<keyword evidence="3 11" id="KW-1134">Transmembrane beta strand</keyword>
<dbReference type="Proteomes" id="UP001165583">
    <property type="component" value="Unassembled WGS sequence"/>
</dbReference>
<dbReference type="PANTHER" id="PTHR32552:SF81">
    <property type="entry name" value="TONB-DEPENDENT OUTER MEMBRANE RECEPTOR"/>
    <property type="match status" value="1"/>
</dbReference>
<feature type="domain" description="TonB-dependent receptor plug" evidence="15">
    <location>
        <begin position="54"/>
        <end position="160"/>
    </location>
</feature>
<dbReference type="PROSITE" id="PS52016">
    <property type="entry name" value="TONB_DEPENDENT_REC_3"/>
    <property type="match status" value="1"/>
</dbReference>
<dbReference type="InterPro" id="IPR000531">
    <property type="entry name" value="Beta-barrel_TonB"/>
</dbReference>
<dbReference type="Pfam" id="PF07715">
    <property type="entry name" value="Plug"/>
    <property type="match status" value="1"/>
</dbReference>
<comment type="similarity">
    <text evidence="11 12">Belongs to the TonB-dependent receptor family.</text>
</comment>
<keyword evidence="7" id="KW-0406">Ion transport</keyword>
<evidence type="ECO:0000256" key="4">
    <source>
        <dbReference type="ARBA" id="ARBA00022496"/>
    </source>
</evidence>
<feature type="domain" description="TonB-dependent receptor-like beta-barrel" evidence="14">
    <location>
        <begin position="299"/>
        <end position="772"/>
    </location>
</feature>
<comment type="subcellular location">
    <subcellularLocation>
        <location evidence="1 11">Cell outer membrane</location>
        <topology evidence="1 11">Multi-pass membrane protein</topology>
    </subcellularLocation>
</comment>
<evidence type="ECO:0000256" key="9">
    <source>
        <dbReference type="ARBA" id="ARBA00023136"/>
    </source>
</evidence>
<feature type="chain" id="PRO_5047136292" evidence="13">
    <location>
        <begin position="26"/>
        <end position="807"/>
    </location>
</feature>
<keyword evidence="8 12" id="KW-0798">TonB box</keyword>
<dbReference type="InterPro" id="IPR037066">
    <property type="entry name" value="Plug_dom_sf"/>
</dbReference>
<keyword evidence="13" id="KW-0732">Signal</keyword>
<proteinExistence type="inferred from homology"/>
<evidence type="ECO:0000256" key="1">
    <source>
        <dbReference type="ARBA" id="ARBA00004571"/>
    </source>
</evidence>
<keyword evidence="10 11" id="KW-0998">Cell outer membrane</keyword>
<evidence type="ECO:0000256" key="12">
    <source>
        <dbReference type="RuleBase" id="RU003357"/>
    </source>
</evidence>
<evidence type="ECO:0000256" key="13">
    <source>
        <dbReference type="SAM" id="SignalP"/>
    </source>
</evidence>
<dbReference type="InterPro" id="IPR036942">
    <property type="entry name" value="Beta-barrel_TonB_sf"/>
</dbReference>
<keyword evidence="2 11" id="KW-0813">Transport</keyword>
<accession>A0ABT2I3C5</accession>
<evidence type="ECO:0000256" key="8">
    <source>
        <dbReference type="ARBA" id="ARBA00023077"/>
    </source>
</evidence>
<keyword evidence="16" id="KW-0675">Receptor</keyword>
<name>A0ABT2I3C5_9SPHN</name>
<comment type="caution">
    <text evidence="16">The sequence shown here is derived from an EMBL/GenBank/DDBJ whole genome shotgun (WGS) entry which is preliminary data.</text>
</comment>
<dbReference type="InterPro" id="IPR039426">
    <property type="entry name" value="TonB-dep_rcpt-like"/>
</dbReference>
<dbReference type="Pfam" id="PF00593">
    <property type="entry name" value="TonB_dep_Rec_b-barrel"/>
    <property type="match status" value="1"/>
</dbReference>
<keyword evidence="9 11" id="KW-0472">Membrane</keyword>
<evidence type="ECO:0000313" key="17">
    <source>
        <dbReference type="Proteomes" id="UP001165583"/>
    </source>
</evidence>
<dbReference type="PANTHER" id="PTHR32552">
    <property type="entry name" value="FERRICHROME IRON RECEPTOR-RELATED"/>
    <property type="match status" value="1"/>
</dbReference>
<dbReference type="RefSeq" id="WP_260045298.1">
    <property type="nucleotide sequence ID" value="NZ_JANZXA010000003.1"/>
</dbReference>
<reference evidence="16" key="1">
    <citation type="submission" date="2022-09" db="EMBL/GenBank/DDBJ databases">
        <title>Novosphingobium sp. Nov., a polycyclic aromatic hydrocarbon-degrading bacterium isolated form mangrove sediments in HongKong.</title>
        <authorList>
            <person name="Hu Z."/>
        </authorList>
    </citation>
    <scope>NUCLEOTIDE SEQUENCE</scope>
    <source>
        <strain evidence="16">HK4-1</strain>
    </source>
</reference>
<protein>
    <submittedName>
        <fullName evidence="16">TonB-dependent receptor</fullName>
    </submittedName>
</protein>
<evidence type="ECO:0000256" key="5">
    <source>
        <dbReference type="ARBA" id="ARBA00022692"/>
    </source>
</evidence>
<dbReference type="SUPFAM" id="SSF56935">
    <property type="entry name" value="Porins"/>
    <property type="match status" value="1"/>
</dbReference>
<evidence type="ECO:0000259" key="15">
    <source>
        <dbReference type="Pfam" id="PF07715"/>
    </source>
</evidence>
<dbReference type="Gene3D" id="2.170.130.10">
    <property type="entry name" value="TonB-dependent receptor, plug domain"/>
    <property type="match status" value="1"/>
</dbReference>
<evidence type="ECO:0000256" key="7">
    <source>
        <dbReference type="ARBA" id="ARBA00023065"/>
    </source>
</evidence>
<evidence type="ECO:0000256" key="3">
    <source>
        <dbReference type="ARBA" id="ARBA00022452"/>
    </source>
</evidence>
<keyword evidence="17" id="KW-1185">Reference proteome</keyword>
<organism evidence="16 17">
    <name type="scientific">Novosphingobium mangrovi</name>
    <name type="common">ex Huang et al. 2023</name>
    <dbReference type="NCBI Taxonomy" id="2976432"/>
    <lineage>
        <taxon>Bacteria</taxon>
        <taxon>Pseudomonadati</taxon>
        <taxon>Pseudomonadota</taxon>
        <taxon>Alphaproteobacteria</taxon>
        <taxon>Sphingomonadales</taxon>
        <taxon>Sphingomonadaceae</taxon>
        <taxon>Novosphingobium</taxon>
    </lineage>
</organism>
<gene>
    <name evidence="16" type="ORF">NZK81_07100</name>
</gene>
<evidence type="ECO:0000256" key="11">
    <source>
        <dbReference type="PROSITE-ProRule" id="PRU01360"/>
    </source>
</evidence>
<dbReference type="EMBL" id="JANZXA010000003">
    <property type="protein sequence ID" value="MCT2399309.1"/>
    <property type="molecule type" value="Genomic_DNA"/>
</dbReference>
<keyword evidence="5 11" id="KW-0812">Transmembrane</keyword>
<evidence type="ECO:0000256" key="6">
    <source>
        <dbReference type="ARBA" id="ARBA00023004"/>
    </source>
</evidence>
<evidence type="ECO:0000259" key="14">
    <source>
        <dbReference type="Pfam" id="PF00593"/>
    </source>
</evidence>
<evidence type="ECO:0000313" key="16">
    <source>
        <dbReference type="EMBL" id="MCT2399309.1"/>
    </source>
</evidence>
<evidence type="ECO:0000256" key="10">
    <source>
        <dbReference type="ARBA" id="ARBA00023237"/>
    </source>
</evidence>
<keyword evidence="4" id="KW-0410">Iron transport</keyword>
<sequence>MSYRSFLLGTCASAMALGVAAPAFAADEQDGRALGTAETNEIIVTANKREQSINDVGLSISVQSGEDMTMKGIDSPTDLGKIVPGLTVQPSPFNTPVYTLRGIGFYETTLSAAPTVAVYTDEVALPFSATTRGIAFDIQRVEVLKGPQGTLFGQNTTGGAINYIVNKPTDYFDAGLDLSYGRFNTIDAQGYVSGPIMKGVNARLSARTIQSDDWQYSYTRDDTLGQQNKLQGRFQLEINPDGNFRVMLNANGWKDKSDTQAAQLVMDSCGTNTASTCSSPDAEAFRAYPPAPNNARAADWSYGIFSDYSIYSATEDFSARDYSVRGENNRKLRRDDRFYQLSGRVDLDLSDTLTLTSITAYSNYKTDSVQDFDGSIYATVDTNTTGYIKTFSQELRLSGNYSWGNFIVGGNYDSSKTFDRLFYNFSQGPSSNPLYFIPDAPRGQLTFNYSKQDVKNYAVFGNTEISLTDSLSLVAGARYTKSKRSFEGCTNDFGGGTAIWWNAIFGTDVQPGECLTFTPNFPEQYRPALFDQLNEDNVSWNVGLNYKTASDALIYTRVSRGYKSGSFPTASVASYSGYTPVKQESVTAYEVGFKAPFANGAVNISAAAFYYDYKNKQLRGRKPDPVFVTLDALVQIPKSSVAGVEAQLDVRPIEGLTLSFGGTYIDTKIKEYTGFDALGVERNFAGQDFPYAPSLTAIGDAEYDFAVGSNAEAYLGASVTYNSQTTSALSNSNTDYVTADTRYKIKEYALLDLRAGVRLNDGKLRVGGYIRNATNTFYWTNVQDNLASISRFTGMPRTYGVQVSWRY</sequence>
<keyword evidence="6" id="KW-0408">Iron</keyword>
<dbReference type="InterPro" id="IPR012910">
    <property type="entry name" value="Plug_dom"/>
</dbReference>
<dbReference type="Gene3D" id="2.40.170.20">
    <property type="entry name" value="TonB-dependent receptor, beta-barrel domain"/>
    <property type="match status" value="1"/>
</dbReference>
<evidence type="ECO:0000256" key="2">
    <source>
        <dbReference type="ARBA" id="ARBA00022448"/>
    </source>
</evidence>